<evidence type="ECO:0000313" key="12">
    <source>
        <dbReference type="RefSeq" id="XP_036370436.1"/>
    </source>
</evidence>
<evidence type="ECO:0000256" key="5">
    <source>
        <dbReference type="ARBA" id="ARBA00022684"/>
    </source>
</evidence>
<sequence length="606" mass="70868">MAFVTDGTLMKWEEIKPYIPHIKKQARRQFVHQYNKYKDPKNFPFYWGDEIEYSLIRFDHEKRVVQLLLNSMSLLESPEVKGSESSLWTPEYTEYMMEGKPRNPFGCSITDLNHTEEHFKERRKSIKQLLGPDQSLVTLTAFPRLGCPNFTFPSYEANKHVTEIHQSVFIADAALCFQHPVYRDRIKNMVYRRKERTATNVPLYKDKNTMMPYGEDLSEYGNNEEMKKSLKPGHIYMDSFTFGAGCCSLQVTFQAADIKEAAYLYDNLVPLTPIMLALTAAAPVYRGLLSDTDCRWCTISQSCDDRTRQERGLEPLTNGNILMKKSRYDTVSSYLSVSDQFYNDYDFTYDPEQYELLKAEGVDEMMSKYVAQLLVRDPIALYKEKIDQDIMKDTDHIQAVIGSNWQSLKLKLPDEKSGWKIEFRTMELQLTDFENAALVVFMVLLTRAIVTFKLNLLIPITKVDENFTSAQKRDSTNTEKFHFREVQNEFTSCEVTHEIYSLMTLNEIMNGKDDFPGLIPLIHKYLDHVDYDSSKRPKIMQYLKFLSDKAAGKIMTMAQWTRQFVRNHEDYKNDLFVSERIAYDFMMECEKIVNSEERFPQAFIRS</sequence>
<dbReference type="EC" id="6.3.2.2" evidence="3 10"/>
<evidence type="ECO:0000256" key="4">
    <source>
        <dbReference type="ARBA" id="ARBA00022598"/>
    </source>
</evidence>
<comment type="catalytic activity">
    <reaction evidence="10">
        <text>L-cysteine + L-glutamate + ATP = gamma-L-glutamyl-L-cysteine + ADP + phosphate + H(+)</text>
        <dbReference type="Rhea" id="RHEA:13285"/>
        <dbReference type="ChEBI" id="CHEBI:15378"/>
        <dbReference type="ChEBI" id="CHEBI:29985"/>
        <dbReference type="ChEBI" id="CHEBI:30616"/>
        <dbReference type="ChEBI" id="CHEBI:35235"/>
        <dbReference type="ChEBI" id="CHEBI:43474"/>
        <dbReference type="ChEBI" id="CHEBI:58173"/>
        <dbReference type="ChEBI" id="CHEBI:456216"/>
        <dbReference type="EC" id="6.3.2.2"/>
    </reaction>
</comment>
<evidence type="ECO:0000256" key="8">
    <source>
        <dbReference type="ARBA" id="ARBA00030585"/>
    </source>
</evidence>
<dbReference type="GO" id="GO:0004357">
    <property type="term" value="F:glutamate-cysteine ligase activity"/>
    <property type="evidence" value="ECO:0007669"/>
    <property type="project" value="UniProtKB-UniRule"/>
</dbReference>
<name>A0A7E6FRV8_9MOLL</name>
<proteinExistence type="inferred from homology"/>
<dbReference type="InterPro" id="IPR004308">
    <property type="entry name" value="GCS"/>
</dbReference>
<keyword evidence="11" id="KW-1185">Reference proteome</keyword>
<dbReference type="GO" id="GO:0006750">
    <property type="term" value="P:glutathione biosynthetic process"/>
    <property type="evidence" value="ECO:0007669"/>
    <property type="project" value="UniProtKB-UniRule"/>
</dbReference>
<keyword evidence="7 10" id="KW-0067">ATP-binding</keyword>
<dbReference type="Pfam" id="PF03074">
    <property type="entry name" value="GCS"/>
    <property type="match status" value="1"/>
</dbReference>
<dbReference type="Proteomes" id="UP000515154">
    <property type="component" value="Linkage group LG28"/>
</dbReference>
<evidence type="ECO:0000313" key="11">
    <source>
        <dbReference type="Proteomes" id="UP000515154"/>
    </source>
</evidence>
<dbReference type="Gene3D" id="1.10.8.960">
    <property type="match status" value="1"/>
</dbReference>
<evidence type="ECO:0000256" key="9">
    <source>
        <dbReference type="ARBA" id="ARBA00032122"/>
    </source>
</evidence>
<gene>
    <name evidence="12 13" type="primary">LOC115225695</name>
</gene>
<reference evidence="12 13" key="1">
    <citation type="submission" date="2025-08" db="UniProtKB">
        <authorList>
            <consortium name="RefSeq"/>
        </authorList>
    </citation>
    <scope>IDENTIFICATION</scope>
</reference>
<accession>A0A7E6FRV8</accession>
<dbReference type="SUPFAM" id="SSF55931">
    <property type="entry name" value="Glutamine synthetase/guanido kinase"/>
    <property type="match status" value="1"/>
</dbReference>
<comment type="pathway">
    <text evidence="1 10">Sulfur metabolism; glutathione biosynthesis; glutathione from L-cysteine and L-glutamate: step 1/2.</text>
</comment>
<dbReference type="UniPathway" id="UPA00142">
    <property type="reaction ID" value="UER00209"/>
</dbReference>
<evidence type="ECO:0000313" key="13">
    <source>
        <dbReference type="RefSeq" id="XP_036370437.1"/>
    </source>
</evidence>
<dbReference type="PANTHER" id="PTHR11164">
    <property type="entry name" value="GLUTAMATE CYSTEINE LIGASE"/>
    <property type="match status" value="1"/>
</dbReference>
<dbReference type="GO" id="GO:0017109">
    <property type="term" value="C:glutamate-cysteine ligase complex"/>
    <property type="evidence" value="ECO:0007669"/>
    <property type="project" value="TreeGrafter"/>
</dbReference>
<dbReference type="InterPro" id="IPR014746">
    <property type="entry name" value="Gln_synth/guanido_kin_cat_dom"/>
</dbReference>
<dbReference type="GO" id="GO:0005524">
    <property type="term" value="F:ATP binding"/>
    <property type="evidence" value="ECO:0007669"/>
    <property type="project" value="UniProtKB-UniRule"/>
</dbReference>
<keyword evidence="6 10" id="KW-0547">Nucleotide-binding</keyword>
<evidence type="ECO:0000256" key="2">
    <source>
        <dbReference type="ARBA" id="ARBA00008100"/>
    </source>
</evidence>
<dbReference type="PANTHER" id="PTHR11164:SF0">
    <property type="entry name" value="GLUTAMATE--CYSTEINE LIGASE CATALYTIC SUBUNIT"/>
    <property type="match status" value="1"/>
</dbReference>
<dbReference type="RefSeq" id="XP_036370437.1">
    <property type="nucleotide sequence ID" value="XM_036514544.1"/>
</dbReference>
<dbReference type="KEGG" id="osn:115225695"/>
<keyword evidence="4 10" id="KW-0436">Ligase</keyword>
<dbReference type="Gene3D" id="3.30.590.50">
    <property type="match status" value="2"/>
</dbReference>
<dbReference type="FunFam" id="3.30.590.50:FF:000002">
    <property type="entry name" value="Glutamate--cysteine ligase catalytic subunit"/>
    <property type="match status" value="1"/>
</dbReference>
<evidence type="ECO:0000256" key="10">
    <source>
        <dbReference type="RuleBase" id="RU367135"/>
    </source>
</evidence>
<evidence type="ECO:0000256" key="7">
    <source>
        <dbReference type="ARBA" id="ARBA00022840"/>
    </source>
</evidence>
<protein>
    <recommendedName>
        <fullName evidence="3 10">Glutamate--cysteine ligase</fullName>
        <ecNumber evidence="3 10">6.3.2.2</ecNumber>
    </recommendedName>
    <alternativeName>
        <fullName evidence="9 10">Gamma-ECS</fullName>
    </alternativeName>
    <alternativeName>
        <fullName evidence="8 10">Gamma-glutamylcysteine synthetase</fullName>
    </alternativeName>
</protein>
<evidence type="ECO:0000256" key="1">
    <source>
        <dbReference type="ARBA" id="ARBA00005006"/>
    </source>
</evidence>
<comment type="similarity">
    <text evidence="2 10">Belongs to the glutamate--cysteine ligase type 3 family.</text>
</comment>
<evidence type="ECO:0000256" key="6">
    <source>
        <dbReference type="ARBA" id="ARBA00022741"/>
    </source>
</evidence>
<organism evidence="11 12">
    <name type="scientific">Octopus sinensis</name>
    <name type="common">East Asian common octopus</name>
    <dbReference type="NCBI Taxonomy" id="2607531"/>
    <lineage>
        <taxon>Eukaryota</taxon>
        <taxon>Metazoa</taxon>
        <taxon>Spiralia</taxon>
        <taxon>Lophotrochozoa</taxon>
        <taxon>Mollusca</taxon>
        <taxon>Cephalopoda</taxon>
        <taxon>Coleoidea</taxon>
        <taxon>Octopodiformes</taxon>
        <taxon>Octopoda</taxon>
        <taxon>Incirrata</taxon>
        <taxon>Octopodidae</taxon>
        <taxon>Octopus</taxon>
    </lineage>
</organism>
<dbReference type="RefSeq" id="XP_036370436.1">
    <property type="nucleotide sequence ID" value="XM_036514543.1"/>
</dbReference>
<dbReference type="AlphaFoldDB" id="A0A7E6FRV8"/>
<keyword evidence="5 10" id="KW-0317">Glutathione biosynthesis</keyword>
<evidence type="ECO:0000256" key="3">
    <source>
        <dbReference type="ARBA" id="ARBA00012220"/>
    </source>
</evidence>